<protein>
    <recommendedName>
        <fullName evidence="4">Phosphoglyceromutase</fullName>
    </recommendedName>
</protein>
<keyword evidence="1" id="KW-0732">Signal</keyword>
<feature type="chain" id="PRO_5047519164" description="Phosphoglyceromutase" evidence="1">
    <location>
        <begin position="20"/>
        <end position="373"/>
    </location>
</feature>
<accession>A0ABQ1R7P2</accession>
<name>A0ABQ1R7P2_9ALTE</name>
<dbReference type="InterPro" id="IPR002591">
    <property type="entry name" value="Phosphodiest/P_Trfase"/>
</dbReference>
<keyword evidence="3" id="KW-1185">Reference proteome</keyword>
<evidence type="ECO:0000313" key="3">
    <source>
        <dbReference type="Proteomes" id="UP000614272"/>
    </source>
</evidence>
<dbReference type="SUPFAM" id="SSF53649">
    <property type="entry name" value="Alkaline phosphatase-like"/>
    <property type="match status" value="1"/>
</dbReference>
<dbReference type="Pfam" id="PF01663">
    <property type="entry name" value="Phosphodiest"/>
    <property type="match status" value="1"/>
</dbReference>
<dbReference type="EMBL" id="BMGJ01000004">
    <property type="protein sequence ID" value="GGD59138.1"/>
    <property type="molecule type" value="Genomic_DNA"/>
</dbReference>
<reference evidence="3" key="1">
    <citation type="journal article" date="2019" name="Int. J. Syst. Evol. Microbiol.">
        <title>The Global Catalogue of Microorganisms (GCM) 10K type strain sequencing project: providing services to taxonomists for standard genome sequencing and annotation.</title>
        <authorList>
            <consortium name="The Broad Institute Genomics Platform"/>
            <consortium name="The Broad Institute Genome Sequencing Center for Infectious Disease"/>
            <person name="Wu L."/>
            <person name="Ma J."/>
        </authorList>
    </citation>
    <scope>NUCLEOTIDE SEQUENCE [LARGE SCALE GENOMIC DNA]</scope>
    <source>
        <strain evidence="3">CGMCC 1.12923</strain>
    </source>
</reference>
<organism evidence="2 3">
    <name type="scientific">Lacimicrobium alkaliphilum</name>
    <dbReference type="NCBI Taxonomy" id="1526571"/>
    <lineage>
        <taxon>Bacteria</taxon>
        <taxon>Pseudomonadati</taxon>
        <taxon>Pseudomonadota</taxon>
        <taxon>Gammaproteobacteria</taxon>
        <taxon>Alteromonadales</taxon>
        <taxon>Alteromonadaceae</taxon>
        <taxon>Lacimicrobium</taxon>
    </lineage>
</organism>
<feature type="signal peptide" evidence="1">
    <location>
        <begin position="1"/>
        <end position="19"/>
    </location>
</feature>
<dbReference type="InterPro" id="IPR017850">
    <property type="entry name" value="Alkaline_phosphatase_core_sf"/>
</dbReference>
<evidence type="ECO:0008006" key="4">
    <source>
        <dbReference type="Google" id="ProtNLM"/>
    </source>
</evidence>
<dbReference type="Proteomes" id="UP000614272">
    <property type="component" value="Unassembled WGS sequence"/>
</dbReference>
<comment type="caution">
    <text evidence="2">The sequence shown here is derived from an EMBL/GenBank/DDBJ whole genome shotgun (WGS) entry which is preliminary data.</text>
</comment>
<dbReference type="RefSeq" id="WP_099034704.1">
    <property type="nucleotide sequence ID" value="NZ_BMGJ01000004.1"/>
</dbReference>
<evidence type="ECO:0000256" key="1">
    <source>
        <dbReference type="SAM" id="SignalP"/>
    </source>
</evidence>
<evidence type="ECO:0000313" key="2">
    <source>
        <dbReference type="EMBL" id="GGD59138.1"/>
    </source>
</evidence>
<gene>
    <name evidence="2" type="ORF">GCM10011357_13030</name>
</gene>
<sequence>MFRILFLSVLLFCCGIARGAHNVLLVTIDGVRWQEVFRGADPDLISHNKFVRDPDTLKAAFWDDNSHRRRQLLMPFLWNSLAKQGVLAGNRDINSDMRVANRYYFSYPGYSELLTGIVDKAVNSNDPVPNPHVSFLEWLQHRPGFEARPALFGSWDIFPYIVNQQRSQLHVNAGFQPAHGYPLSASMLMLNELQKQIPSPWHNVRLDAFTYRFSKDYLLHVKPRVMMIALGEPDDFAHNGKYDKYLHGIRRADAYIADLWQTIQSTAGYKNNTVLLITTDHGRGDTAADWQHHSSALALKGNKEAMQSFPNGIVGSEYVWLAAMGPGIANRGEIEHQTPLYLAQLSSTVVTLLGEDPKHFNPDSAPAIKEILK</sequence>
<dbReference type="Gene3D" id="3.40.720.10">
    <property type="entry name" value="Alkaline Phosphatase, subunit A"/>
    <property type="match status" value="1"/>
</dbReference>
<proteinExistence type="predicted"/>